<sequence>MKIKEKVAEILNSGKSMGLMMVARSAGCTELEAAESLKDEDKLILDGSEFDRVYSFLQGFNDLTFFIEKGGNIFENRVKLGNGKDGMGYFNLFDEGCLNGHLQKSSVYKIALLKIPFMNLTSYQTVFFDKDGNSLYSFYLSRTNHKHDEAEVQIFTQFLRG</sequence>
<dbReference type="SUPFAM" id="SSF144064">
    <property type="entry name" value="Heme iron utilization protein-like"/>
    <property type="match status" value="1"/>
</dbReference>
<organism evidence="1 2">
    <name type="scientific">Succinivibrio faecicola</name>
    <dbReference type="NCBI Taxonomy" id="2820300"/>
    <lineage>
        <taxon>Bacteria</taxon>
        <taxon>Pseudomonadati</taxon>
        <taxon>Pseudomonadota</taxon>
        <taxon>Gammaproteobacteria</taxon>
        <taxon>Aeromonadales</taxon>
        <taxon>Succinivibrionaceae</taxon>
        <taxon>Succinivibrio</taxon>
    </lineage>
</organism>
<evidence type="ECO:0000313" key="2">
    <source>
        <dbReference type="Proteomes" id="UP000731465"/>
    </source>
</evidence>
<evidence type="ECO:0008006" key="3">
    <source>
        <dbReference type="Google" id="ProtNLM"/>
    </source>
</evidence>
<comment type="caution">
    <text evidence="1">The sequence shown here is derived from an EMBL/GenBank/DDBJ whole genome shotgun (WGS) entry which is preliminary data.</text>
</comment>
<protein>
    <recommendedName>
        <fullName evidence="3">Heme utilization cystosolic carrier protein HutX</fullName>
    </recommendedName>
</protein>
<dbReference type="RefSeq" id="WP_219937585.1">
    <property type="nucleotide sequence ID" value="NZ_JAGFNY010000015.1"/>
</dbReference>
<keyword evidence="2" id="KW-1185">Reference proteome</keyword>
<dbReference type="InterPro" id="IPR010413">
    <property type="entry name" value="HutX-like"/>
</dbReference>
<dbReference type="EMBL" id="JAGFNY010000015">
    <property type="protein sequence ID" value="MBW7570366.1"/>
    <property type="molecule type" value="Genomic_DNA"/>
</dbReference>
<dbReference type="InterPro" id="IPR053733">
    <property type="entry name" value="Heme_Transport_Util_sf"/>
</dbReference>
<dbReference type="Gene3D" id="3.40.1570.10">
    <property type="entry name" value="HemS/ChuS/ChuX like domains"/>
    <property type="match status" value="1"/>
</dbReference>
<gene>
    <name evidence="1" type="ORF">J5V48_05595</name>
</gene>
<proteinExistence type="predicted"/>
<reference evidence="1 2" key="1">
    <citation type="submission" date="2021-03" db="EMBL/GenBank/DDBJ databases">
        <title>Succinivibrio sp. nov. isolated from feces of cow.</title>
        <authorList>
            <person name="Choi J.-Y."/>
        </authorList>
    </citation>
    <scope>NUCLEOTIDE SEQUENCE [LARGE SCALE GENOMIC DNA]</scope>
    <source>
        <strain evidence="1 2">AGMB01872</strain>
    </source>
</reference>
<accession>A0ABS7DGY6</accession>
<evidence type="ECO:0000313" key="1">
    <source>
        <dbReference type="EMBL" id="MBW7570366.1"/>
    </source>
</evidence>
<dbReference type="Proteomes" id="UP000731465">
    <property type="component" value="Unassembled WGS sequence"/>
</dbReference>
<name>A0ABS7DGY6_9GAMM</name>
<dbReference type="Pfam" id="PF06228">
    <property type="entry name" value="ChuX_HutX"/>
    <property type="match status" value="1"/>
</dbReference>